<protein>
    <submittedName>
        <fullName evidence="2">Uncharacterized protein</fullName>
    </submittedName>
</protein>
<reference evidence="2" key="1">
    <citation type="submission" date="2019-12" db="UniProtKB">
        <authorList>
            <consortium name="WormBaseParasite"/>
        </authorList>
    </citation>
    <scope>IDENTIFICATION</scope>
</reference>
<dbReference type="Proteomes" id="UP000046395">
    <property type="component" value="Unassembled WGS sequence"/>
</dbReference>
<evidence type="ECO:0000313" key="1">
    <source>
        <dbReference type="Proteomes" id="UP000046395"/>
    </source>
</evidence>
<sequence>MACLISVATGRKIACVDHCALLVGLDKCTLPLQEISFKHRELYRTKGTRTRRNKTGHFGDFDHNHLDLNFFIVSNLLSRLQSVGWESSYTIFTDCYAFTCQSVSDCYG</sequence>
<name>A0A5S6QX27_TRIMR</name>
<organism evidence="1 2">
    <name type="scientific">Trichuris muris</name>
    <name type="common">Mouse whipworm</name>
    <dbReference type="NCBI Taxonomy" id="70415"/>
    <lineage>
        <taxon>Eukaryota</taxon>
        <taxon>Metazoa</taxon>
        <taxon>Ecdysozoa</taxon>
        <taxon>Nematoda</taxon>
        <taxon>Enoplea</taxon>
        <taxon>Dorylaimia</taxon>
        <taxon>Trichinellida</taxon>
        <taxon>Trichuridae</taxon>
        <taxon>Trichuris</taxon>
    </lineage>
</organism>
<proteinExistence type="predicted"/>
<keyword evidence="1" id="KW-1185">Reference proteome</keyword>
<dbReference type="WBParaSite" id="TMUE_3000011976.1">
    <property type="protein sequence ID" value="TMUE_3000011976.1"/>
    <property type="gene ID" value="WBGene00289158"/>
</dbReference>
<accession>A0A5S6QX27</accession>
<dbReference type="AlphaFoldDB" id="A0A5S6QX27"/>
<evidence type="ECO:0000313" key="2">
    <source>
        <dbReference type="WBParaSite" id="TMUE_3000011976.1"/>
    </source>
</evidence>